<dbReference type="EMBL" id="CAESAL010000072">
    <property type="protein sequence ID" value="CAB4345505.1"/>
    <property type="molecule type" value="Genomic_DNA"/>
</dbReference>
<evidence type="ECO:0000313" key="8">
    <source>
        <dbReference type="EMBL" id="CAB4373154.1"/>
    </source>
</evidence>
<dbReference type="GO" id="GO:0019288">
    <property type="term" value="P:isopentenyl diphosphate biosynthetic process, methylerythritol 4-phosphate pathway"/>
    <property type="evidence" value="ECO:0007669"/>
    <property type="project" value="InterPro"/>
</dbReference>
<keyword evidence="2" id="KW-0004">4Fe-4S</keyword>
<dbReference type="Gene3D" id="3.40.50.11270">
    <property type="match status" value="1"/>
</dbReference>
<evidence type="ECO:0000256" key="6">
    <source>
        <dbReference type="SAM" id="MobiDB-lite"/>
    </source>
</evidence>
<evidence type="ECO:0000256" key="5">
    <source>
        <dbReference type="ARBA" id="ARBA00023014"/>
    </source>
</evidence>
<name>A0A6J6AR31_9ZZZZ</name>
<dbReference type="EMBL" id="CAFBOK010000158">
    <property type="protein sequence ID" value="CAB4990914.1"/>
    <property type="molecule type" value="Genomic_DNA"/>
</dbReference>
<dbReference type="PANTHER" id="PTHR30426:SF0">
    <property type="entry name" value="4-HYDROXY-3-METHYLBUT-2-ENYL DIPHOSPHATE REDUCTASE"/>
    <property type="match status" value="1"/>
</dbReference>
<dbReference type="EMBL" id="CAEZVC010000079">
    <property type="protein sequence ID" value="CAB4627106.1"/>
    <property type="molecule type" value="Genomic_DNA"/>
</dbReference>
<dbReference type="PANTHER" id="PTHR30426">
    <property type="entry name" value="4-HYDROXY-3-METHYLBUT-2-ENYL DIPHOSPHATE REDUCTASE"/>
    <property type="match status" value="1"/>
</dbReference>
<proteinExistence type="inferred from homology"/>
<keyword evidence="4" id="KW-0408">Iron</keyword>
<evidence type="ECO:0000256" key="4">
    <source>
        <dbReference type="ARBA" id="ARBA00023004"/>
    </source>
</evidence>
<dbReference type="InterPro" id="IPR003451">
    <property type="entry name" value="LytB/IspH"/>
</dbReference>
<dbReference type="HAMAP" id="MF_00191">
    <property type="entry name" value="IspH"/>
    <property type="match status" value="1"/>
</dbReference>
<evidence type="ECO:0000256" key="2">
    <source>
        <dbReference type="ARBA" id="ARBA00022485"/>
    </source>
</evidence>
<dbReference type="Pfam" id="PF02401">
    <property type="entry name" value="LYTB"/>
    <property type="match status" value="1"/>
</dbReference>
<keyword evidence="3" id="KW-0479">Metal-binding</keyword>
<dbReference type="NCBIfam" id="TIGR00216">
    <property type="entry name" value="ispH_lytB"/>
    <property type="match status" value="1"/>
</dbReference>
<dbReference type="GO" id="GO:0051745">
    <property type="term" value="F:4-hydroxy-3-methylbut-2-enyl diphosphate reductase activity"/>
    <property type="evidence" value="ECO:0007669"/>
    <property type="project" value="InterPro"/>
</dbReference>
<dbReference type="AlphaFoldDB" id="A0A6J6AR31"/>
<evidence type="ECO:0000256" key="3">
    <source>
        <dbReference type="ARBA" id="ARBA00022723"/>
    </source>
</evidence>
<organism evidence="8">
    <name type="scientific">freshwater metagenome</name>
    <dbReference type="NCBI Taxonomy" id="449393"/>
    <lineage>
        <taxon>unclassified sequences</taxon>
        <taxon>metagenomes</taxon>
        <taxon>ecological metagenomes</taxon>
    </lineage>
</organism>
<accession>A0A6J6AR31</accession>
<keyword evidence="5" id="KW-0411">Iron-sulfur</keyword>
<evidence type="ECO:0000313" key="10">
    <source>
        <dbReference type="EMBL" id="CAB4990914.1"/>
    </source>
</evidence>
<dbReference type="EMBL" id="CAEUNJ010000180">
    <property type="protein sequence ID" value="CAB4373154.1"/>
    <property type="molecule type" value="Genomic_DNA"/>
</dbReference>
<dbReference type="CDD" id="cd13944">
    <property type="entry name" value="lytB_ispH"/>
    <property type="match status" value="1"/>
</dbReference>
<sequence>MNEQIPVPSDTSQLPSVEKVLLAAPRGFCAGVEMAIKALAWMVRSFEAPVYCYHEIVHNQRVVERFRDLGVVFVDDISEVPKGSPVMLSAHGSAPEVVAAAQANGGYVVDAVCPLVTKVHHEVKVRAGKGYQIVYIGHEGHEEAVGTMAVAPDNIHRVESVEEVAALPPFTEPVALLAQTTLSHRDWADVLEATRTRFPDMWVPGRSDLCFATTNRQSALLEIAPRCDAVVVIGSANSSNTRALESLARQAGCDHVYRINGPEELPDDLQGIVGVTAGASAPEELVESVIARISPRDGVEIVSVTEEDEYFPPPRNLRDLISTIDLAATLAFGGPVDNRPPTQDRSLHASDVLASLA</sequence>
<evidence type="ECO:0000313" key="7">
    <source>
        <dbReference type="EMBL" id="CAB4345505.1"/>
    </source>
</evidence>
<dbReference type="GO" id="GO:0051539">
    <property type="term" value="F:4 iron, 4 sulfur cluster binding"/>
    <property type="evidence" value="ECO:0007669"/>
    <property type="project" value="UniProtKB-KW"/>
</dbReference>
<gene>
    <name evidence="9" type="ORF">UFOPK1906_01244</name>
    <name evidence="7" type="ORF">UFOPK3331_01558</name>
    <name evidence="10" type="ORF">UFOPK3927_01296</name>
    <name evidence="8" type="ORF">UFOPK4201_02213</name>
</gene>
<evidence type="ECO:0000256" key="1">
    <source>
        <dbReference type="ARBA" id="ARBA00001966"/>
    </source>
</evidence>
<protein>
    <submittedName>
        <fullName evidence="8">Unannotated protein</fullName>
    </submittedName>
</protein>
<feature type="region of interest" description="Disordered" evidence="6">
    <location>
        <begin position="335"/>
        <end position="357"/>
    </location>
</feature>
<dbReference type="Gene3D" id="3.40.1010.20">
    <property type="entry name" value="4-hydroxy-3-methylbut-2-enyl diphosphate reductase, catalytic domain"/>
    <property type="match status" value="2"/>
</dbReference>
<dbReference type="GO" id="GO:0046872">
    <property type="term" value="F:metal ion binding"/>
    <property type="evidence" value="ECO:0007669"/>
    <property type="project" value="UniProtKB-KW"/>
</dbReference>
<reference evidence="8" key="1">
    <citation type="submission" date="2020-05" db="EMBL/GenBank/DDBJ databases">
        <authorList>
            <person name="Chiriac C."/>
            <person name="Salcher M."/>
            <person name="Ghai R."/>
            <person name="Kavagutti S V."/>
        </authorList>
    </citation>
    <scope>NUCLEOTIDE SEQUENCE</scope>
</reference>
<evidence type="ECO:0000313" key="9">
    <source>
        <dbReference type="EMBL" id="CAB4627106.1"/>
    </source>
</evidence>
<comment type="cofactor">
    <cofactor evidence="1">
        <name>[4Fe-4S] cluster</name>
        <dbReference type="ChEBI" id="CHEBI:49883"/>
    </cofactor>
</comment>
<dbReference type="GO" id="GO:0050992">
    <property type="term" value="P:dimethylallyl diphosphate biosynthetic process"/>
    <property type="evidence" value="ECO:0007669"/>
    <property type="project" value="InterPro"/>
</dbReference>